<sequence>MQQSRPPKTAREPLRNGGSSMLESDLENHQAQLSRFQLHVTSVTEDIVTMSKLSQHHLDLKKTLVSEPHSPDVHDKLI</sequence>
<proteinExistence type="predicted"/>
<dbReference type="AlphaFoldDB" id="A0AAD3M578"/>
<dbReference type="Proteomes" id="UP001279410">
    <property type="component" value="Unassembled WGS sequence"/>
</dbReference>
<name>A0AAD3M578_LATJO</name>
<feature type="region of interest" description="Disordered" evidence="1">
    <location>
        <begin position="1"/>
        <end position="28"/>
    </location>
</feature>
<evidence type="ECO:0000313" key="3">
    <source>
        <dbReference type="Proteomes" id="UP001279410"/>
    </source>
</evidence>
<protein>
    <submittedName>
        <fullName evidence="2">Structural maintenance of chromosomes protein 6</fullName>
    </submittedName>
</protein>
<comment type="caution">
    <text evidence="2">The sequence shown here is derived from an EMBL/GenBank/DDBJ whole genome shotgun (WGS) entry which is preliminary data.</text>
</comment>
<keyword evidence="3" id="KW-1185">Reference proteome</keyword>
<gene>
    <name evidence="2" type="ORF">AKAME5_000188100</name>
</gene>
<reference evidence="2" key="1">
    <citation type="submission" date="2022-08" db="EMBL/GenBank/DDBJ databases">
        <title>Genome sequencing of akame (Lates japonicus).</title>
        <authorList>
            <person name="Hashiguchi Y."/>
            <person name="Takahashi H."/>
        </authorList>
    </citation>
    <scope>NUCLEOTIDE SEQUENCE</scope>
    <source>
        <strain evidence="2">Kochi</strain>
    </source>
</reference>
<dbReference type="EMBL" id="BRZM01000004">
    <property type="protein sequence ID" value="GLD47785.1"/>
    <property type="molecule type" value="Genomic_DNA"/>
</dbReference>
<evidence type="ECO:0000256" key="1">
    <source>
        <dbReference type="SAM" id="MobiDB-lite"/>
    </source>
</evidence>
<evidence type="ECO:0000313" key="2">
    <source>
        <dbReference type="EMBL" id="GLD47785.1"/>
    </source>
</evidence>
<organism evidence="2 3">
    <name type="scientific">Lates japonicus</name>
    <name type="common">Japanese lates</name>
    <dbReference type="NCBI Taxonomy" id="270547"/>
    <lineage>
        <taxon>Eukaryota</taxon>
        <taxon>Metazoa</taxon>
        <taxon>Chordata</taxon>
        <taxon>Craniata</taxon>
        <taxon>Vertebrata</taxon>
        <taxon>Euteleostomi</taxon>
        <taxon>Actinopterygii</taxon>
        <taxon>Neopterygii</taxon>
        <taxon>Teleostei</taxon>
        <taxon>Neoteleostei</taxon>
        <taxon>Acanthomorphata</taxon>
        <taxon>Carangaria</taxon>
        <taxon>Carangaria incertae sedis</taxon>
        <taxon>Centropomidae</taxon>
        <taxon>Lates</taxon>
    </lineage>
</organism>
<accession>A0AAD3M578</accession>